<keyword evidence="1" id="KW-0472">Membrane</keyword>
<keyword evidence="1" id="KW-1133">Transmembrane helix</keyword>
<organism evidence="2 3">
    <name type="scientific">Mycena rosella</name>
    <name type="common">Pink bonnet</name>
    <name type="synonym">Agaricus rosellus</name>
    <dbReference type="NCBI Taxonomy" id="1033263"/>
    <lineage>
        <taxon>Eukaryota</taxon>
        <taxon>Fungi</taxon>
        <taxon>Dikarya</taxon>
        <taxon>Basidiomycota</taxon>
        <taxon>Agaricomycotina</taxon>
        <taxon>Agaricomycetes</taxon>
        <taxon>Agaricomycetidae</taxon>
        <taxon>Agaricales</taxon>
        <taxon>Marasmiineae</taxon>
        <taxon>Mycenaceae</taxon>
        <taxon>Mycena</taxon>
    </lineage>
</organism>
<dbReference type="AlphaFoldDB" id="A0AAD7DBI5"/>
<reference evidence="2" key="1">
    <citation type="submission" date="2023-03" db="EMBL/GenBank/DDBJ databases">
        <title>Massive genome expansion in bonnet fungi (Mycena s.s.) driven by repeated elements and novel gene families across ecological guilds.</title>
        <authorList>
            <consortium name="Lawrence Berkeley National Laboratory"/>
            <person name="Harder C.B."/>
            <person name="Miyauchi S."/>
            <person name="Viragh M."/>
            <person name="Kuo A."/>
            <person name="Thoen E."/>
            <person name="Andreopoulos B."/>
            <person name="Lu D."/>
            <person name="Skrede I."/>
            <person name="Drula E."/>
            <person name="Henrissat B."/>
            <person name="Morin E."/>
            <person name="Kohler A."/>
            <person name="Barry K."/>
            <person name="LaButti K."/>
            <person name="Morin E."/>
            <person name="Salamov A."/>
            <person name="Lipzen A."/>
            <person name="Mereny Z."/>
            <person name="Hegedus B."/>
            <person name="Baldrian P."/>
            <person name="Stursova M."/>
            <person name="Weitz H."/>
            <person name="Taylor A."/>
            <person name="Grigoriev I.V."/>
            <person name="Nagy L.G."/>
            <person name="Martin F."/>
            <person name="Kauserud H."/>
        </authorList>
    </citation>
    <scope>NUCLEOTIDE SEQUENCE</scope>
    <source>
        <strain evidence="2">CBHHK067</strain>
    </source>
</reference>
<name>A0AAD7DBI5_MYCRO</name>
<sequence length="332" mass="35392">METALRRTLTNMKLAARPKNSSQQLAFDRAVISAPLVNNQTPVEVFYDNLDTIVLNYAGDWGTSTADGIPNATVTHPWHNTSILGASVSMDIEVGAVGVSLWGMANWGNWIYTVFIDGGAQNTYNGSTFCKVPDALLFYQGGLDPTKNHTVSLINASNLNLALNSIRVQRIAATVTSSSSGTRVTTSSTHTSAHSGVRAGVIAGSILGAVLLTIVCGFLWWRLRRNRFRASTTQDMVQINGYIGRSAHLPSTGYSEATSMIALTSTAHSPTYLAPVIQSSGPPGATVTPYPTTLPTPRRACLSARAMGTALLRRASTHLFPRVLVGAGREDA</sequence>
<dbReference type="EMBL" id="JARKIE010000088">
    <property type="protein sequence ID" value="KAJ7687360.1"/>
    <property type="molecule type" value="Genomic_DNA"/>
</dbReference>
<protein>
    <submittedName>
        <fullName evidence="2">Uncharacterized protein</fullName>
    </submittedName>
</protein>
<comment type="caution">
    <text evidence="2">The sequence shown here is derived from an EMBL/GenBank/DDBJ whole genome shotgun (WGS) entry which is preliminary data.</text>
</comment>
<accession>A0AAD7DBI5</accession>
<proteinExistence type="predicted"/>
<gene>
    <name evidence="2" type="ORF">B0H17DRAFT_1180834</name>
</gene>
<feature type="transmembrane region" description="Helical" evidence="1">
    <location>
        <begin position="199"/>
        <end position="221"/>
    </location>
</feature>
<evidence type="ECO:0000313" key="3">
    <source>
        <dbReference type="Proteomes" id="UP001221757"/>
    </source>
</evidence>
<evidence type="ECO:0000313" key="2">
    <source>
        <dbReference type="EMBL" id="KAJ7687360.1"/>
    </source>
</evidence>
<keyword evidence="1" id="KW-0812">Transmembrane</keyword>
<dbReference type="Proteomes" id="UP001221757">
    <property type="component" value="Unassembled WGS sequence"/>
</dbReference>
<evidence type="ECO:0000256" key="1">
    <source>
        <dbReference type="SAM" id="Phobius"/>
    </source>
</evidence>
<keyword evidence="3" id="KW-1185">Reference proteome</keyword>